<gene>
    <name evidence="6" type="ORF">WJU16_07645</name>
</gene>
<dbReference type="CDD" id="cd17532">
    <property type="entry name" value="REC_LytTR_AlgR-like"/>
    <property type="match status" value="1"/>
</dbReference>
<dbReference type="Pfam" id="PF00072">
    <property type="entry name" value="Response_reg"/>
    <property type="match status" value="1"/>
</dbReference>
<protein>
    <submittedName>
        <fullName evidence="6">LytTR family transcriptional regulator DNA-binding domain-containing protein</fullName>
    </submittedName>
</protein>
<dbReference type="InterPro" id="IPR001789">
    <property type="entry name" value="Sig_transdc_resp-reg_receiver"/>
</dbReference>
<keyword evidence="7" id="KW-1185">Reference proteome</keyword>
<dbReference type="RefSeq" id="WP_341837731.1">
    <property type="nucleotide sequence ID" value="NZ_CP149822.1"/>
</dbReference>
<feature type="transmembrane region" description="Helical" evidence="3">
    <location>
        <begin position="73"/>
        <end position="95"/>
    </location>
</feature>
<keyword evidence="3" id="KW-1133">Transmembrane helix</keyword>
<feature type="domain" description="Response regulatory" evidence="4">
    <location>
        <begin position="350"/>
        <end position="461"/>
    </location>
</feature>
<feature type="compositionally biased region" description="Polar residues" evidence="2">
    <location>
        <begin position="262"/>
        <end position="278"/>
    </location>
</feature>
<dbReference type="PROSITE" id="PS50110">
    <property type="entry name" value="RESPONSE_REGULATORY"/>
    <property type="match status" value="1"/>
</dbReference>
<evidence type="ECO:0000259" key="5">
    <source>
        <dbReference type="PROSITE" id="PS50930"/>
    </source>
</evidence>
<dbReference type="EMBL" id="CP149822">
    <property type="protein sequence ID" value="WZN42904.1"/>
    <property type="molecule type" value="Genomic_DNA"/>
</dbReference>
<sequence length="590" mass="67467">MATQLLKEQPLRWTFLIACCLFSAVHGFIMRYWLGVDGTIAWMDANIHNILLFIAVAAITQMQAYYRPVRMRYLYVVVLTTVITILWLMLTLVILRNVFPKDVVYLQWLSDTAPVRFALGWLLLTGAGYLSFILYEMEEQRQALARKDAAEKMAREAELYKLRQQLQPHFLFNSLNSINALVSIRPEEARMMIQQLSDFLRGTLKREDQIWIPLREELQYLQLYLDIEKVRFRHRLTTEIETAPGVGNSASRPCSCSPPWKTPSNSGCTTPPTRSVSASAPGPNATCSSFPSPIHSITSCRRPRPKAPVSASIPSAAGCTCSSPGRTCWKRRPKATYSPPSLKYRNSMIKTILIDDEPLARELVREYLRDFPQVDVVAECNDGFEGLKAIQQHQPDLLFLDIQMPKINGFEMLELVDKLPQVIFTTAFEEYALRAFEVSAVDYLLKPFSKDRFAKALQKMLERRSEVAPELLDNAAREMPMQQNRVVVKINGKIKIIPVQDIHYLEAADDYVKIVTAEGSFLKNKTMAYFEKMLDPQQFIRVHRSYILSITQITRIDPYEKESYLAILRDGSKVMVSKTGYPKLKEVLGL</sequence>
<dbReference type="GO" id="GO:0003677">
    <property type="term" value="F:DNA binding"/>
    <property type="evidence" value="ECO:0007669"/>
    <property type="project" value="UniProtKB-KW"/>
</dbReference>
<accession>A0ABZ2YVQ5</accession>
<organism evidence="6 7">
    <name type="scientific">Chitinophaga pollutisoli</name>
    <dbReference type="NCBI Taxonomy" id="3133966"/>
    <lineage>
        <taxon>Bacteria</taxon>
        <taxon>Pseudomonadati</taxon>
        <taxon>Bacteroidota</taxon>
        <taxon>Chitinophagia</taxon>
        <taxon>Chitinophagales</taxon>
        <taxon>Chitinophagaceae</taxon>
        <taxon>Chitinophaga</taxon>
    </lineage>
</organism>
<dbReference type="InterPro" id="IPR046947">
    <property type="entry name" value="LytR-like"/>
</dbReference>
<keyword evidence="3" id="KW-0472">Membrane</keyword>
<feature type="domain" description="HTH LytTR-type" evidence="5">
    <location>
        <begin position="486"/>
        <end position="590"/>
    </location>
</feature>
<keyword evidence="6" id="KW-0238">DNA-binding</keyword>
<evidence type="ECO:0000256" key="2">
    <source>
        <dbReference type="SAM" id="MobiDB-lite"/>
    </source>
</evidence>
<dbReference type="InterPro" id="IPR010559">
    <property type="entry name" value="Sig_transdc_His_kin_internal"/>
</dbReference>
<feature type="transmembrane region" description="Helical" evidence="3">
    <location>
        <begin position="46"/>
        <end position="66"/>
    </location>
</feature>
<dbReference type="PROSITE" id="PS50930">
    <property type="entry name" value="HTH_LYTTR"/>
    <property type="match status" value="1"/>
</dbReference>
<evidence type="ECO:0000313" key="6">
    <source>
        <dbReference type="EMBL" id="WZN42904.1"/>
    </source>
</evidence>
<name>A0ABZ2YVQ5_9BACT</name>
<dbReference type="PANTHER" id="PTHR37299:SF1">
    <property type="entry name" value="STAGE 0 SPORULATION PROTEIN A HOMOLOG"/>
    <property type="match status" value="1"/>
</dbReference>
<dbReference type="InterPro" id="IPR011006">
    <property type="entry name" value="CheY-like_superfamily"/>
</dbReference>
<feature type="transmembrane region" description="Helical" evidence="3">
    <location>
        <begin position="115"/>
        <end position="135"/>
    </location>
</feature>
<keyword evidence="3" id="KW-0812">Transmembrane</keyword>
<evidence type="ECO:0000256" key="1">
    <source>
        <dbReference type="PROSITE-ProRule" id="PRU00169"/>
    </source>
</evidence>
<keyword evidence="1" id="KW-0597">Phosphoprotein</keyword>
<reference evidence="7" key="1">
    <citation type="submission" date="2024-03" db="EMBL/GenBank/DDBJ databases">
        <title>Chitinophaga horti sp. nov., isolated from garden soil.</title>
        <authorList>
            <person name="Lee D.S."/>
            <person name="Han D.M."/>
            <person name="Baek J.H."/>
            <person name="Choi D.G."/>
            <person name="Jeon J.H."/>
            <person name="Jeon C.O."/>
        </authorList>
    </citation>
    <scope>NUCLEOTIDE SEQUENCE [LARGE SCALE GENOMIC DNA]</scope>
    <source>
        <strain evidence="7">GPA1</strain>
    </source>
</reference>
<evidence type="ECO:0000313" key="7">
    <source>
        <dbReference type="Proteomes" id="UP001485459"/>
    </source>
</evidence>
<evidence type="ECO:0000256" key="3">
    <source>
        <dbReference type="SAM" id="Phobius"/>
    </source>
</evidence>
<dbReference type="Pfam" id="PF06580">
    <property type="entry name" value="His_kinase"/>
    <property type="match status" value="1"/>
</dbReference>
<dbReference type="InterPro" id="IPR007492">
    <property type="entry name" value="LytTR_DNA-bd_dom"/>
</dbReference>
<dbReference type="Gene3D" id="2.40.50.1020">
    <property type="entry name" value="LytTr DNA-binding domain"/>
    <property type="match status" value="1"/>
</dbReference>
<dbReference type="SMART" id="SM00448">
    <property type="entry name" value="REC"/>
    <property type="match status" value="1"/>
</dbReference>
<dbReference type="SUPFAM" id="SSF52172">
    <property type="entry name" value="CheY-like"/>
    <property type="match status" value="1"/>
</dbReference>
<feature type="region of interest" description="Disordered" evidence="2">
    <location>
        <begin position="261"/>
        <end position="282"/>
    </location>
</feature>
<evidence type="ECO:0000259" key="4">
    <source>
        <dbReference type="PROSITE" id="PS50110"/>
    </source>
</evidence>
<feature type="modified residue" description="4-aspartylphosphate" evidence="1">
    <location>
        <position position="401"/>
    </location>
</feature>
<dbReference type="Gene3D" id="3.40.50.2300">
    <property type="match status" value="1"/>
</dbReference>
<dbReference type="Pfam" id="PF04397">
    <property type="entry name" value="LytTR"/>
    <property type="match status" value="1"/>
</dbReference>
<dbReference type="SMART" id="SM00850">
    <property type="entry name" value="LytTR"/>
    <property type="match status" value="1"/>
</dbReference>
<proteinExistence type="predicted"/>
<feature type="transmembrane region" description="Helical" evidence="3">
    <location>
        <begin position="12"/>
        <end position="34"/>
    </location>
</feature>
<dbReference type="PANTHER" id="PTHR37299">
    <property type="entry name" value="TRANSCRIPTIONAL REGULATOR-RELATED"/>
    <property type="match status" value="1"/>
</dbReference>
<feature type="region of interest" description="Disordered" evidence="2">
    <location>
        <begin position="298"/>
        <end position="323"/>
    </location>
</feature>
<dbReference type="Proteomes" id="UP001485459">
    <property type="component" value="Chromosome"/>
</dbReference>